<keyword evidence="1" id="KW-1133">Transmembrane helix</keyword>
<dbReference type="EMBL" id="CP021422">
    <property type="protein sequence ID" value="ASB42515.1"/>
    <property type="molecule type" value="Genomic_DNA"/>
</dbReference>
<reference evidence="2" key="1">
    <citation type="journal article" date="2017" name="Genome Announc.">
        <title>High-Quality Whole-Genome Sequences of the Oligo-Mouse-Microbiota Bacterial Community.</title>
        <authorList>
            <person name="Garzetti D."/>
            <person name="Brugiroux S."/>
            <person name="Bunk B."/>
            <person name="Pukall R."/>
            <person name="McCoy K.D."/>
            <person name="Macpherson A.J."/>
            <person name="Stecher B."/>
        </authorList>
    </citation>
    <scope>NUCLEOTIDE SEQUENCE</scope>
    <source>
        <strain evidence="2">KB18</strain>
    </source>
</reference>
<feature type="transmembrane region" description="Helical" evidence="1">
    <location>
        <begin position="74"/>
        <end position="99"/>
    </location>
</feature>
<dbReference type="RefSeq" id="WP_066537639.1">
    <property type="nucleotide sequence ID" value="NZ_CAJTCQ010000011.1"/>
</dbReference>
<dbReference type="InterPro" id="IPR010387">
    <property type="entry name" value="QueT"/>
</dbReference>
<keyword evidence="1" id="KW-0472">Membrane</keyword>
<dbReference type="Proteomes" id="UP000596035">
    <property type="component" value="Chromosome"/>
</dbReference>
<feature type="transmembrane region" description="Helical" evidence="1">
    <location>
        <begin position="111"/>
        <end position="134"/>
    </location>
</feature>
<dbReference type="PANTHER" id="PTHR40044">
    <property type="entry name" value="INTEGRAL MEMBRANE PROTEIN-RELATED"/>
    <property type="match status" value="1"/>
</dbReference>
<dbReference type="AlphaFoldDB" id="A0A1Z2XVN9"/>
<keyword evidence="4" id="KW-1185">Reference proteome</keyword>
<evidence type="ECO:0000313" key="5">
    <source>
        <dbReference type="Proteomes" id="UP000596035"/>
    </source>
</evidence>
<protein>
    <submittedName>
        <fullName evidence="3">QueT transporter family protein</fullName>
    </submittedName>
</protein>
<evidence type="ECO:0000313" key="4">
    <source>
        <dbReference type="Proteomes" id="UP000196710"/>
    </source>
</evidence>
<dbReference type="Pfam" id="PF06177">
    <property type="entry name" value="QueT"/>
    <property type="match status" value="1"/>
</dbReference>
<reference evidence="3 5" key="3">
    <citation type="submission" date="2020-11" db="EMBL/GenBank/DDBJ databases">
        <title>Closed and high quality bacterial genomes of the OMM12 community.</title>
        <authorList>
            <person name="Marbouty M."/>
            <person name="Lamy-Besnier Q."/>
            <person name="Debarbieux L."/>
            <person name="Koszul R."/>
        </authorList>
    </citation>
    <scope>NUCLEOTIDE SEQUENCE [LARGE SCALE GENOMIC DNA]</scope>
    <source>
        <strain evidence="3 5">KB18</strain>
    </source>
</reference>
<feature type="transmembrane region" description="Helical" evidence="1">
    <location>
        <begin position="140"/>
        <end position="167"/>
    </location>
</feature>
<feature type="transmembrane region" description="Helical" evidence="1">
    <location>
        <begin position="46"/>
        <end position="68"/>
    </location>
</feature>
<dbReference type="PANTHER" id="PTHR40044:SF1">
    <property type="entry name" value="INTEGRAL MEMBRANE PROTEIN"/>
    <property type="match status" value="1"/>
</dbReference>
<evidence type="ECO:0000313" key="3">
    <source>
        <dbReference type="EMBL" id="QQR31809.1"/>
    </source>
</evidence>
<dbReference type="KEGG" id="amur:ADH66_18785"/>
<gene>
    <name evidence="2" type="ORF">ADH66_18785</name>
    <name evidence="3" type="ORF">I5Q82_09205</name>
</gene>
<dbReference type="EMBL" id="CP065321">
    <property type="protein sequence ID" value="QQR31809.1"/>
    <property type="molecule type" value="Genomic_DNA"/>
</dbReference>
<evidence type="ECO:0000256" key="1">
    <source>
        <dbReference type="SAM" id="Phobius"/>
    </source>
</evidence>
<accession>A0A1Z2XVN9</accession>
<proteinExistence type="predicted"/>
<feature type="transmembrane region" description="Helical" evidence="1">
    <location>
        <begin position="12"/>
        <end position="34"/>
    </location>
</feature>
<organism evidence="3 5">
    <name type="scientific">Acutalibacter muris</name>
    <dbReference type="NCBI Taxonomy" id="1796620"/>
    <lineage>
        <taxon>Bacteria</taxon>
        <taxon>Bacillati</taxon>
        <taxon>Bacillota</taxon>
        <taxon>Clostridia</taxon>
        <taxon>Eubacteriales</taxon>
        <taxon>Acutalibacteraceae</taxon>
        <taxon>Acutalibacter</taxon>
    </lineage>
</organism>
<keyword evidence="1" id="KW-0812">Transmembrane</keyword>
<sequence>MSNSKKVRFMAVSAVIAAMYAGLTYLAAAVNLAYGPVQFRFSEALTVLPAFTPAAVPGLALGCFIANLTSPFGAVDWVFGTLASFVAAVGTLALSRVRFKGVPWLAPLPPVIANAVIVGLELCCFSDAGVFSWGNASLGGFLAGAFSVGIGELVVCYALGVPLMIALQKTGLDKLMAMA</sequence>
<dbReference type="PIRSF" id="PIRSF031501">
    <property type="entry name" value="QueT"/>
    <property type="match status" value="1"/>
</dbReference>
<name>A0A1Z2XVN9_9FIRM</name>
<dbReference type="Proteomes" id="UP000196710">
    <property type="component" value="Chromosome"/>
</dbReference>
<evidence type="ECO:0000313" key="2">
    <source>
        <dbReference type="EMBL" id="ASB42515.1"/>
    </source>
</evidence>
<reference evidence="4" key="2">
    <citation type="submission" date="2017-05" db="EMBL/GenBank/DDBJ databases">
        <title>Improved OligoMM genomes.</title>
        <authorList>
            <person name="Garzetti D."/>
        </authorList>
    </citation>
    <scope>NUCLEOTIDE SEQUENCE [LARGE SCALE GENOMIC DNA]</scope>
    <source>
        <strain evidence="4">KB18</strain>
    </source>
</reference>